<dbReference type="InterPro" id="IPR002893">
    <property type="entry name" value="Znf_MYND"/>
</dbReference>
<gene>
    <name evidence="6" type="ORF">Vbra_12894</name>
</gene>
<dbReference type="GO" id="GO:0005634">
    <property type="term" value="C:nucleus"/>
    <property type="evidence" value="ECO:0007669"/>
    <property type="project" value="TreeGrafter"/>
</dbReference>
<evidence type="ECO:0000256" key="4">
    <source>
        <dbReference type="PROSITE-ProRule" id="PRU00134"/>
    </source>
</evidence>
<evidence type="ECO:0000256" key="3">
    <source>
        <dbReference type="ARBA" id="ARBA00022833"/>
    </source>
</evidence>
<keyword evidence="7" id="KW-1185">Reference proteome</keyword>
<accession>A0A0G4ERY3</accession>
<reference evidence="6 7" key="1">
    <citation type="submission" date="2014-11" db="EMBL/GenBank/DDBJ databases">
        <authorList>
            <person name="Zhu J."/>
            <person name="Qi W."/>
            <person name="Song R."/>
        </authorList>
    </citation>
    <scope>NUCLEOTIDE SEQUENCE [LARGE SCALE GENOMIC DNA]</scope>
</reference>
<evidence type="ECO:0000256" key="2">
    <source>
        <dbReference type="ARBA" id="ARBA00022771"/>
    </source>
</evidence>
<dbReference type="InParanoid" id="A0A0G4ERY3"/>
<dbReference type="SUPFAM" id="SSF144232">
    <property type="entry name" value="HIT/MYND zinc finger-like"/>
    <property type="match status" value="1"/>
</dbReference>
<dbReference type="OrthoDB" id="432970at2759"/>
<evidence type="ECO:0000256" key="1">
    <source>
        <dbReference type="ARBA" id="ARBA00022723"/>
    </source>
</evidence>
<keyword evidence="2 4" id="KW-0863">Zinc-finger</keyword>
<dbReference type="GO" id="GO:0008270">
    <property type="term" value="F:zinc ion binding"/>
    <property type="evidence" value="ECO:0007669"/>
    <property type="project" value="UniProtKB-KW"/>
</dbReference>
<keyword evidence="1" id="KW-0479">Metal-binding</keyword>
<protein>
    <recommendedName>
        <fullName evidence="5">MYND-type domain-containing protein</fullName>
    </recommendedName>
</protein>
<name>A0A0G4ERY3_VITBC</name>
<dbReference type="Gene3D" id="6.10.140.2220">
    <property type="match status" value="1"/>
</dbReference>
<dbReference type="Proteomes" id="UP000041254">
    <property type="component" value="Unassembled WGS sequence"/>
</dbReference>
<dbReference type="GO" id="GO:0000981">
    <property type="term" value="F:DNA-binding transcription factor activity, RNA polymerase II-specific"/>
    <property type="evidence" value="ECO:0007669"/>
    <property type="project" value="TreeGrafter"/>
</dbReference>
<keyword evidence="3" id="KW-0862">Zinc</keyword>
<dbReference type="PANTHER" id="PTHR10237:SF14">
    <property type="entry name" value="MYND-TYPE DOMAIN-CONTAINING PROTEIN"/>
    <property type="match status" value="1"/>
</dbReference>
<dbReference type="STRING" id="1169540.A0A0G4ERY3"/>
<organism evidence="6 7">
    <name type="scientific">Vitrella brassicaformis (strain CCMP3155)</name>
    <dbReference type="NCBI Taxonomy" id="1169540"/>
    <lineage>
        <taxon>Eukaryota</taxon>
        <taxon>Sar</taxon>
        <taxon>Alveolata</taxon>
        <taxon>Colpodellida</taxon>
        <taxon>Vitrellaceae</taxon>
        <taxon>Vitrella</taxon>
    </lineage>
</organism>
<dbReference type="EMBL" id="CDMY01000295">
    <property type="protein sequence ID" value="CEM00625.1"/>
    <property type="molecule type" value="Genomic_DNA"/>
</dbReference>
<dbReference type="InterPro" id="IPR024119">
    <property type="entry name" value="TF_DEAF-1"/>
</dbReference>
<evidence type="ECO:0000259" key="5">
    <source>
        <dbReference type="PROSITE" id="PS50865"/>
    </source>
</evidence>
<evidence type="ECO:0000313" key="7">
    <source>
        <dbReference type="Proteomes" id="UP000041254"/>
    </source>
</evidence>
<proteinExistence type="predicted"/>
<dbReference type="PROSITE" id="PS50865">
    <property type="entry name" value="ZF_MYND_2"/>
    <property type="match status" value="1"/>
</dbReference>
<evidence type="ECO:0000313" key="6">
    <source>
        <dbReference type="EMBL" id="CEM00625.1"/>
    </source>
</evidence>
<sequence length="171" mass="19847">MEGMLNCYIGRKCAKCRKRVEAHDVTTLQICSGCHEVRYCSVECQRAHWKEHKKMCRAAQENSKLVQEVMAEVSRANRSNEPRSLDIDLCDLMGYREDEGEDVDKSHVLYPYPTLIIMKRRNCICYTYDRLSPLTWMQQFNANFHELLKPAIPEEFDNKANLVTGVCCSCV</sequence>
<dbReference type="PROSITE" id="PS01360">
    <property type="entry name" value="ZF_MYND_1"/>
    <property type="match status" value="1"/>
</dbReference>
<dbReference type="AlphaFoldDB" id="A0A0G4ERY3"/>
<dbReference type="PANTHER" id="PTHR10237">
    <property type="entry name" value="DEFORMED EPIDERMAL AUTOREGULATORY FACTOR 1 HOMOLOG SUPPRESSIN"/>
    <property type="match status" value="1"/>
</dbReference>
<dbReference type="Pfam" id="PF01753">
    <property type="entry name" value="zf-MYND"/>
    <property type="match status" value="1"/>
</dbReference>
<dbReference type="VEuPathDB" id="CryptoDB:Vbra_12894"/>
<feature type="domain" description="MYND-type" evidence="5">
    <location>
        <begin position="13"/>
        <end position="56"/>
    </location>
</feature>